<dbReference type="AlphaFoldDB" id="A0A1H6E4G5"/>
<keyword evidence="2" id="KW-1185">Reference proteome</keyword>
<name>A0A1H6E4G5_9ACTN</name>
<sequence>MQSQSPPLMRDCPLACLTPSPRIVNPLRDYLAGEGVREPTVGDVVRLWEHDRLRFVKNLGPGGTEQLLGVLVAAGLIHQHHHHG</sequence>
<dbReference type="OrthoDB" id="3478362at2"/>
<evidence type="ECO:0000313" key="1">
    <source>
        <dbReference type="EMBL" id="SEG92191.1"/>
    </source>
</evidence>
<evidence type="ECO:0000313" key="2">
    <source>
        <dbReference type="Proteomes" id="UP000236723"/>
    </source>
</evidence>
<reference evidence="2" key="1">
    <citation type="submission" date="2016-10" db="EMBL/GenBank/DDBJ databases">
        <authorList>
            <person name="Varghese N."/>
            <person name="Submissions S."/>
        </authorList>
    </citation>
    <scope>NUCLEOTIDE SEQUENCE [LARGE SCALE GENOMIC DNA]</scope>
    <source>
        <strain evidence="2">DSM 43163</strain>
    </source>
</reference>
<gene>
    <name evidence="1" type="ORF">SAMN04489712_13252</name>
</gene>
<dbReference type="RefSeq" id="WP_103944379.1">
    <property type="nucleotide sequence ID" value="NZ_FNVO01000032.1"/>
</dbReference>
<proteinExistence type="predicted"/>
<organism evidence="1 2">
    <name type="scientific">Thermomonospora echinospora</name>
    <dbReference type="NCBI Taxonomy" id="1992"/>
    <lineage>
        <taxon>Bacteria</taxon>
        <taxon>Bacillati</taxon>
        <taxon>Actinomycetota</taxon>
        <taxon>Actinomycetes</taxon>
        <taxon>Streptosporangiales</taxon>
        <taxon>Thermomonosporaceae</taxon>
        <taxon>Thermomonospora</taxon>
    </lineage>
</organism>
<accession>A0A1H6E4G5</accession>
<protein>
    <submittedName>
        <fullName evidence="1">Uncharacterized protein</fullName>
    </submittedName>
</protein>
<dbReference type="Proteomes" id="UP000236723">
    <property type="component" value="Unassembled WGS sequence"/>
</dbReference>
<dbReference type="EMBL" id="FNVO01000032">
    <property type="protein sequence ID" value="SEG92191.1"/>
    <property type="molecule type" value="Genomic_DNA"/>
</dbReference>